<evidence type="ECO:0008006" key="4">
    <source>
        <dbReference type="Google" id="ProtNLM"/>
    </source>
</evidence>
<feature type="transmembrane region" description="Helical" evidence="1">
    <location>
        <begin position="12"/>
        <end position="30"/>
    </location>
</feature>
<reference evidence="2 3" key="1">
    <citation type="journal article" date="2016" name="Nat. Commun.">
        <title>Thousands of microbial genomes shed light on interconnected biogeochemical processes in an aquifer system.</title>
        <authorList>
            <person name="Anantharaman K."/>
            <person name="Brown C.T."/>
            <person name="Hug L.A."/>
            <person name="Sharon I."/>
            <person name="Castelle C.J."/>
            <person name="Probst A.J."/>
            <person name="Thomas B.C."/>
            <person name="Singh A."/>
            <person name="Wilkins M.J."/>
            <person name="Karaoz U."/>
            <person name="Brodie E.L."/>
            <person name="Williams K.H."/>
            <person name="Hubbard S.S."/>
            <person name="Banfield J.F."/>
        </authorList>
    </citation>
    <scope>NUCLEOTIDE SEQUENCE [LARGE SCALE GENOMIC DNA]</scope>
</reference>
<feature type="transmembrane region" description="Helical" evidence="1">
    <location>
        <begin position="104"/>
        <end position="123"/>
    </location>
</feature>
<keyword evidence="1" id="KW-0472">Membrane</keyword>
<accession>A0A1F4V817</accession>
<keyword evidence="1" id="KW-1133">Transmembrane helix</keyword>
<feature type="transmembrane region" description="Helical" evidence="1">
    <location>
        <begin position="74"/>
        <end position="92"/>
    </location>
</feature>
<feature type="transmembrane region" description="Helical" evidence="1">
    <location>
        <begin position="204"/>
        <end position="221"/>
    </location>
</feature>
<feature type="transmembrane region" description="Helical" evidence="1">
    <location>
        <begin position="319"/>
        <end position="335"/>
    </location>
</feature>
<organism evidence="2 3">
    <name type="scientific">candidate division WWE3 bacterium RIFCSPHIGHO2_02_FULL_38_14</name>
    <dbReference type="NCBI Taxonomy" id="1802620"/>
    <lineage>
        <taxon>Bacteria</taxon>
        <taxon>Katanobacteria</taxon>
    </lineage>
</organism>
<dbReference type="Proteomes" id="UP000178127">
    <property type="component" value="Unassembled WGS sequence"/>
</dbReference>
<evidence type="ECO:0000256" key="1">
    <source>
        <dbReference type="SAM" id="Phobius"/>
    </source>
</evidence>
<feature type="transmembrane region" description="Helical" evidence="1">
    <location>
        <begin position="271"/>
        <end position="289"/>
    </location>
</feature>
<feature type="transmembrane region" description="Helical" evidence="1">
    <location>
        <begin position="174"/>
        <end position="197"/>
    </location>
</feature>
<dbReference type="STRING" id="1802620.A3D91_03015"/>
<feature type="transmembrane region" description="Helical" evidence="1">
    <location>
        <begin position="152"/>
        <end position="168"/>
    </location>
</feature>
<name>A0A1F4V817_UNCKA</name>
<evidence type="ECO:0000313" key="3">
    <source>
        <dbReference type="Proteomes" id="UP000178127"/>
    </source>
</evidence>
<dbReference type="AlphaFoldDB" id="A0A1F4V817"/>
<protein>
    <recommendedName>
        <fullName evidence="4">Glycosyltransferase RgtA/B/C/D-like domain-containing protein</fullName>
    </recommendedName>
</protein>
<sequence>MTVKFTLEKETVLKVIVLLAIFLFSTYLRYRLFDEAGGDFESYRKAVMDFISGENPYKWTVMTYEKPEKGLEHGYAYMPSLLYIQSFLYYFYDNYNIPLQRLWKLPVLAADLGVGVLLCVYLFKKSYAALIFSLLIWFFNPHFLLRESYTNSEPITIFLVFLALYLLGKKDKLSVFLYSLAISFKTYPVILLPIIFTKVKQKKMIVIIGLLFFLAISVPFFKSGEDLINYIKGSLLVHSEREVQGRPVLTYIFYFMQDSGFSFLQTRLFKFYVYAALFSGVLLSIFLIYKKKVDDKYLLSTVSLLSFYLFTPVLSRTHLMWIIPVYIIATFNRYFEKNPFKFYLLVLGYYLFYLFYLNQWSDGVDVLGDYIKL</sequence>
<gene>
    <name evidence="2" type="ORF">A3D91_03015</name>
</gene>
<dbReference type="EMBL" id="MEVD01000015">
    <property type="protein sequence ID" value="OGC53355.1"/>
    <property type="molecule type" value="Genomic_DNA"/>
</dbReference>
<evidence type="ECO:0000313" key="2">
    <source>
        <dbReference type="EMBL" id="OGC53355.1"/>
    </source>
</evidence>
<feature type="transmembrane region" description="Helical" evidence="1">
    <location>
        <begin position="342"/>
        <end position="360"/>
    </location>
</feature>
<keyword evidence="1" id="KW-0812">Transmembrane</keyword>
<proteinExistence type="predicted"/>
<comment type="caution">
    <text evidence="2">The sequence shown here is derived from an EMBL/GenBank/DDBJ whole genome shotgun (WGS) entry which is preliminary data.</text>
</comment>